<dbReference type="Proteomes" id="UP000429958">
    <property type="component" value="Unassembled WGS sequence"/>
</dbReference>
<organism evidence="1 2">
    <name type="scientific">Clostridium porci</name>
    <dbReference type="NCBI Taxonomy" id="2605778"/>
    <lineage>
        <taxon>Bacteria</taxon>
        <taxon>Bacillati</taxon>
        <taxon>Bacillota</taxon>
        <taxon>Clostridia</taxon>
        <taxon>Eubacteriales</taxon>
        <taxon>Clostridiaceae</taxon>
        <taxon>Clostridium</taxon>
    </lineage>
</organism>
<keyword evidence="2" id="KW-1185">Reference proteome</keyword>
<dbReference type="InterPro" id="IPR000150">
    <property type="entry name" value="Cof"/>
</dbReference>
<accession>A0A7X2NNF1</accession>
<evidence type="ECO:0000313" key="1">
    <source>
        <dbReference type="EMBL" id="MSS38100.1"/>
    </source>
</evidence>
<dbReference type="SFLD" id="SFLDG01140">
    <property type="entry name" value="C2.B:_Phosphomannomutase_and_P"/>
    <property type="match status" value="1"/>
</dbReference>
<keyword evidence="1" id="KW-0378">Hydrolase</keyword>
<dbReference type="NCBIfam" id="TIGR01484">
    <property type="entry name" value="HAD-SF-IIB"/>
    <property type="match status" value="1"/>
</dbReference>
<dbReference type="InterPro" id="IPR006379">
    <property type="entry name" value="HAD-SF_hydro_IIB"/>
</dbReference>
<dbReference type="EMBL" id="VUMD01000018">
    <property type="protein sequence ID" value="MSS38100.1"/>
    <property type="molecule type" value="Genomic_DNA"/>
</dbReference>
<dbReference type="RefSeq" id="WP_154473543.1">
    <property type="nucleotide sequence ID" value="NZ_DBEWUL010000185.1"/>
</dbReference>
<dbReference type="SFLD" id="SFLDS00003">
    <property type="entry name" value="Haloacid_Dehalogenase"/>
    <property type="match status" value="1"/>
</dbReference>
<reference evidence="1 2" key="1">
    <citation type="submission" date="2019-08" db="EMBL/GenBank/DDBJ databases">
        <title>In-depth cultivation of the pig gut microbiome towards novel bacterial diversity and tailored functional studies.</title>
        <authorList>
            <person name="Wylensek D."/>
            <person name="Hitch T.C.A."/>
            <person name="Clavel T."/>
        </authorList>
    </citation>
    <scope>NUCLEOTIDE SEQUENCE [LARGE SCALE GENOMIC DNA]</scope>
    <source>
        <strain evidence="1 2">WCA-389-WT-23D1</strain>
    </source>
</reference>
<dbReference type="GO" id="GO:0005829">
    <property type="term" value="C:cytosol"/>
    <property type="evidence" value="ECO:0007669"/>
    <property type="project" value="TreeGrafter"/>
</dbReference>
<dbReference type="PANTHER" id="PTHR10000:SF55">
    <property type="entry name" value="5-AMINO-6-(5-PHOSPHO-D-RIBITYLAMINO)URACIL PHOSPHATASE YCSE"/>
    <property type="match status" value="1"/>
</dbReference>
<dbReference type="InterPro" id="IPR023214">
    <property type="entry name" value="HAD_sf"/>
</dbReference>
<dbReference type="PANTHER" id="PTHR10000">
    <property type="entry name" value="PHOSPHOSERINE PHOSPHATASE"/>
    <property type="match status" value="1"/>
</dbReference>
<protein>
    <submittedName>
        <fullName evidence="1">Cof-type HAD-IIB family hydrolase</fullName>
    </submittedName>
</protein>
<dbReference type="AlphaFoldDB" id="A0A7X2NNF1"/>
<sequence length="293" mass="32615">MKLFVSDLDGTLLNGAFQISDANREAIELISKYNIQFVVATGRIYHDAAMIFQKYGVSPYIIASNGACIFDDKGSQIFGCCIPYAELKKIIAYLEKIQVCYGVGNSRYYIAPLKWEQMLDQEAKRLKAMGQGIAEETLRFAKMEMLTQNGFKVMDIVDEIKRGPIDCYSISVVTYDQEAIQKIIKYVEQFETMAVTPSGSHTMEIMSKEGTKGNALRYLADRLDVKPVDIAAIGNSFNDLSMLQYAKISIAMGNAEDEVKAACRLCTTDCSEDGFAAAVTDLINKIGRRRSLL</sequence>
<evidence type="ECO:0000313" key="2">
    <source>
        <dbReference type="Proteomes" id="UP000429958"/>
    </source>
</evidence>
<comment type="caution">
    <text evidence="1">The sequence shown here is derived from an EMBL/GenBank/DDBJ whole genome shotgun (WGS) entry which is preliminary data.</text>
</comment>
<dbReference type="Gene3D" id="3.40.50.1000">
    <property type="entry name" value="HAD superfamily/HAD-like"/>
    <property type="match status" value="1"/>
</dbReference>
<dbReference type="GO" id="GO:0016791">
    <property type="term" value="F:phosphatase activity"/>
    <property type="evidence" value="ECO:0007669"/>
    <property type="project" value="TreeGrafter"/>
</dbReference>
<name>A0A7X2NNF1_9CLOT</name>
<dbReference type="PROSITE" id="PS01228">
    <property type="entry name" value="COF_1"/>
    <property type="match status" value="1"/>
</dbReference>
<dbReference type="Gene3D" id="3.30.1240.10">
    <property type="match status" value="1"/>
</dbReference>
<dbReference type="SUPFAM" id="SSF56784">
    <property type="entry name" value="HAD-like"/>
    <property type="match status" value="1"/>
</dbReference>
<gene>
    <name evidence="1" type="ORF">FYJ39_16535</name>
</gene>
<proteinExistence type="predicted"/>
<dbReference type="NCBIfam" id="TIGR00099">
    <property type="entry name" value="Cof-subfamily"/>
    <property type="match status" value="1"/>
</dbReference>
<dbReference type="Pfam" id="PF08282">
    <property type="entry name" value="Hydrolase_3"/>
    <property type="match status" value="1"/>
</dbReference>
<dbReference type="GO" id="GO:0000287">
    <property type="term" value="F:magnesium ion binding"/>
    <property type="evidence" value="ECO:0007669"/>
    <property type="project" value="TreeGrafter"/>
</dbReference>
<dbReference type="InterPro" id="IPR036412">
    <property type="entry name" value="HAD-like_sf"/>
</dbReference>